<evidence type="ECO:0000256" key="3">
    <source>
        <dbReference type="ARBA" id="ARBA00015991"/>
    </source>
</evidence>
<organism evidence="8 9">
    <name type="scientific">Paenibacillus lutimineralis</name>
    <dbReference type="NCBI Taxonomy" id="2707005"/>
    <lineage>
        <taxon>Bacteria</taxon>
        <taxon>Bacillati</taxon>
        <taxon>Bacillota</taxon>
        <taxon>Bacilli</taxon>
        <taxon>Bacillales</taxon>
        <taxon>Paenibacillaceae</taxon>
        <taxon>Paenibacillus</taxon>
    </lineage>
</organism>
<dbReference type="InterPro" id="IPR017968">
    <property type="entry name" value="Acylphosphatase_CS"/>
</dbReference>
<dbReference type="InterPro" id="IPR020456">
    <property type="entry name" value="Acylphosphatase"/>
</dbReference>
<dbReference type="GO" id="GO:0003998">
    <property type="term" value="F:acylphosphatase activity"/>
    <property type="evidence" value="ECO:0007669"/>
    <property type="project" value="UniProtKB-EC"/>
</dbReference>
<keyword evidence="5" id="KW-0378">Hydrolase</keyword>
<comment type="similarity">
    <text evidence="1 6">Belongs to the acylphosphatase family.</text>
</comment>
<dbReference type="Pfam" id="PF00708">
    <property type="entry name" value="Acylphosphatase"/>
    <property type="match status" value="1"/>
</dbReference>
<feature type="active site" evidence="5">
    <location>
        <position position="46"/>
    </location>
</feature>
<comment type="catalytic activity">
    <reaction evidence="4 5">
        <text>an acyl phosphate + H2O = a carboxylate + phosphate + H(+)</text>
        <dbReference type="Rhea" id="RHEA:14965"/>
        <dbReference type="ChEBI" id="CHEBI:15377"/>
        <dbReference type="ChEBI" id="CHEBI:15378"/>
        <dbReference type="ChEBI" id="CHEBI:29067"/>
        <dbReference type="ChEBI" id="CHEBI:43474"/>
        <dbReference type="ChEBI" id="CHEBI:59918"/>
        <dbReference type="EC" id="3.6.1.7"/>
    </reaction>
</comment>
<dbReference type="Proteomes" id="UP000270678">
    <property type="component" value="Chromosome"/>
</dbReference>
<evidence type="ECO:0000256" key="4">
    <source>
        <dbReference type="ARBA" id="ARBA00047645"/>
    </source>
</evidence>
<dbReference type="AlphaFoldDB" id="A0A3Q9IAT8"/>
<feature type="domain" description="Acylphosphatase-like" evidence="7">
    <location>
        <begin position="31"/>
        <end position="117"/>
    </location>
</feature>
<dbReference type="Gene3D" id="3.30.70.100">
    <property type="match status" value="1"/>
</dbReference>
<dbReference type="InterPro" id="IPR036046">
    <property type="entry name" value="Acylphosphatase-like_dom_sf"/>
</dbReference>
<dbReference type="PANTHER" id="PTHR47268:SF4">
    <property type="entry name" value="ACYLPHOSPHATASE"/>
    <property type="match status" value="1"/>
</dbReference>
<protein>
    <recommendedName>
        <fullName evidence="3 5">acylphosphatase</fullName>
        <ecNumber evidence="2 5">3.6.1.7</ecNumber>
    </recommendedName>
</protein>
<dbReference type="KEGG" id="plut:EI981_20540"/>
<dbReference type="RefSeq" id="WP_127001390.1">
    <property type="nucleotide sequence ID" value="NZ_CP034346.1"/>
</dbReference>
<name>A0A3Q9IAT8_9BACL</name>
<evidence type="ECO:0000313" key="9">
    <source>
        <dbReference type="Proteomes" id="UP000270678"/>
    </source>
</evidence>
<dbReference type="OrthoDB" id="9808093at2"/>
<evidence type="ECO:0000259" key="7">
    <source>
        <dbReference type="PROSITE" id="PS51160"/>
    </source>
</evidence>
<evidence type="ECO:0000313" key="8">
    <source>
        <dbReference type="EMBL" id="AZS16611.1"/>
    </source>
</evidence>
<dbReference type="EMBL" id="CP034346">
    <property type="protein sequence ID" value="AZS16611.1"/>
    <property type="molecule type" value="Genomic_DNA"/>
</dbReference>
<gene>
    <name evidence="8" type="ORF">EI981_20540</name>
</gene>
<dbReference type="PROSITE" id="PS00151">
    <property type="entry name" value="ACYLPHOSPHATASE_2"/>
    <property type="match status" value="1"/>
</dbReference>
<accession>A0A3Q9IAT8</accession>
<keyword evidence="9" id="KW-1185">Reference proteome</keyword>
<proteinExistence type="inferred from homology"/>
<feature type="active site" evidence="5">
    <location>
        <position position="64"/>
    </location>
</feature>
<sequence>MIVFKKLRNKYVIWHANRVKIPKFTPSIIVRKKAIFSGRVQKVGFRLEIYCIARRMKLTGWVRNLNNGSVEAELQGEESQINFLVNCMRSLKRASVKKLTIIDLPIREGEESFTIVE</sequence>
<dbReference type="InterPro" id="IPR001792">
    <property type="entry name" value="Acylphosphatase-like_dom"/>
</dbReference>
<dbReference type="SUPFAM" id="SSF54975">
    <property type="entry name" value="Acylphosphatase/BLUF domain-like"/>
    <property type="match status" value="1"/>
</dbReference>
<evidence type="ECO:0000256" key="2">
    <source>
        <dbReference type="ARBA" id="ARBA00012150"/>
    </source>
</evidence>
<dbReference type="PANTHER" id="PTHR47268">
    <property type="entry name" value="ACYLPHOSPHATASE"/>
    <property type="match status" value="1"/>
</dbReference>
<dbReference type="PROSITE" id="PS51160">
    <property type="entry name" value="ACYLPHOSPHATASE_3"/>
    <property type="match status" value="1"/>
</dbReference>
<reference evidence="9" key="1">
    <citation type="submission" date="2018-12" db="EMBL/GenBank/DDBJ databases">
        <title>Complete genome sequence of Paenibacillus sp. MBLB1234.</title>
        <authorList>
            <person name="Nam Y.-D."/>
            <person name="Kang J."/>
            <person name="Chung W.-H."/>
            <person name="Park Y.S."/>
        </authorList>
    </citation>
    <scope>NUCLEOTIDE SEQUENCE [LARGE SCALE GENOMIC DNA]</scope>
    <source>
        <strain evidence="9">MBLB1234</strain>
    </source>
</reference>
<evidence type="ECO:0000256" key="1">
    <source>
        <dbReference type="ARBA" id="ARBA00005614"/>
    </source>
</evidence>
<evidence type="ECO:0000256" key="6">
    <source>
        <dbReference type="RuleBase" id="RU004168"/>
    </source>
</evidence>
<evidence type="ECO:0000256" key="5">
    <source>
        <dbReference type="PROSITE-ProRule" id="PRU00520"/>
    </source>
</evidence>
<dbReference type="EC" id="3.6.1.7" evidence="2 5"/>